<dbReference type="Gene3D" id="1.10.10.10">
    <property type="entry name" value="Winged helix-like DNA-binding domain superfamily/Winged helix DNA-binding domain"/>
    <property type="match status" value="1"/>
</dbReference>
<dbReference type="Gene3D" id="1.10.3470.10">
    <property type="entry name" value="ABC transporter involved in vitamin B12 uptake, BtuC"/>
    <property type="match status" value="1"/>
</dbReference>
<reference evidence="15 16" key="1">
    <citation type="submission" date="2023-12" db="EMBL/GenBank/DDBJ databases">
        <title>Blastococcus brunescens sp. nov., an actonobacterium isolated from sandstone collected in sahara desert.</title>
        <authorList>
            <person name="Gtari M."/>
            <person name="Ghodhbane F."/>
        </authorList>
    </citation>
    <scope>NUCLEOTIDE SEQUENCE [LARGE SCALE GENOMIC DNA]</scope>
    <source>
        <strain evidence="15 16">BMG 8361</strain>
    </source>
</reference>
<dbReference type="InterPro" id="IPR002481">
    <property type="entry name" value="FUR"/>
</dbReference>
<dbReference type="Pfam" id="PF00950">
    <property type="entry name" value="ABC-3"/>
    <property type="match status" value="1"/>
</dbReference>
<evidence type="ECO:0000256" key="3">
    <source>
        <dbReference type="ARBA" id="ARBA00008034"/>
    </source>
</evidence>
<accession>A0ABZ1B537</accession>
<dbReference type="Proteomes" id="UP001324287">
    <property type="component" value="Chromosome"/>
</dbReference>
<keyword evidence="8" id="KW-0805">Transcription regulation</keyword>
<protein>
    <submittedName>
        <fullName evidence="15">Iron chelate uptake ABC transporter family permease subunit</fullName>
    </submittedName>
</protein>
<feature type="transmembrane region" description="Helical" evidence="14">
    <location>
        <begin position="61"/>
        <end position="84"/>
    </location>
</feature>
<evidence type="ECO:0000256" key="13">
    <source>
        <dbReference type="SAM" id="MobiDB-lite"/>
    </source>
</evidence>
<evidence type="ECO:0000256" key="4">
    <source>
        <dbReference type="ARBA" id="ARBA00022491"/>
    </source>
</evidence>
<dbReference type="InterPro" id="IPR037294">
    <property type="entry name" value="ABC_BtuC-like"/>
</dbReference>
<keyword evidence="11" id="KW-0804">Transcription</keyword>
<proteinExistence type="inferred from homology"/>
<evidence type="ECO:0000256" key="1">
    <source>
        <dbReference type="ARBA" id="ARBA00004141"/>
    </source>
</evidence>
<keyword evidence="10 14" id="KW-0472">Membrane</keyword>
<dbReference type="PANTHER" id="PTHR30477">
    <property type="entry name" value="ABC-TRANSPORTER METAL-BINDING PROTEIN"/>
    <property type="match status" value="1"/>
</dbReference>
<evidence type="ECO:0000256" key="7">
    <source>
        <dbReference type="ARBA" id="ARBA00022989"/>
    </source>
</evidence>
<dbReference type="Pfam" id="PF01475">
    <property type="entry name" value="FUR"/>
    <property type="match status" value="1"/>
</dbReference>
<sequence>MVLLSLAPRGQATNLDAYLFGAITTTAPSDLAVFAVIAVLVLAVVGLLGQRLYAVSDDEEYARAVGLPVLALNVVLAALVAATVVLSMRVVGLLLISALMIVPSAVAQLVARSFRQALFLACAVGLVVSLSGTTASYYTGTPSGGTIVLLAIAVFLLVSLATAVRESAAHRRHRRRVGVHAAHPHEHGEGCGHLPVPHGDHVDYDHDGHRHAPHLTGSGVHYDEHGEHAVPAPSSPRLRPRHGVPNDRGRELTDGPSSVATATDERPRGGLVSAPEPIDAGARRPSRQRSAVLALLDDLDDFRSAQDLHSLLRGRGDSVGLATVYRALQALVDDGQVDVLRGADGEAAYRRCSPVHHHHLVCRSCGTTVEVTDPPVERWAARIAAEHGFADVQHQVEVFGTCATCTAAG</sequence>
<keyword evidence="6" id="KW-0862">Zinc</keyword>
<feature type="region of interest" description="Disordered" evidence="13">
    <location>
        <begin position="169"/>
        <end position="287"/>
    </location>
</feature>
<dbReference type="InterPro" id="IPR036388">
    <property type="entry name" value="WH-like_DNA-bd_sf"/>
</dbReference>
<dbReference type="InterPro" id="IPR043135">
    <property type="entry name" value="Fur_C"/>
</dbReference>
<keyword evidence="7 14" id="KW-1133">Transmembrane helix</keyword>
<keyword evidence="4" id="KW-0678">Repressor</keyword>
<dbReference type="InterPro" id="IPR036390">
    <property type="entry name" value="WH_DNA-bd_sf"/>
</dbReference>
<comment type="subcellular location">
    <subcellularLocation>
        <location evidence="12">Cell membrane</location>
        <topology evidence="12">Multi-pass membrane protein</topology>
    </subcellularLocation>
    <subcellularLocation>
        <location evidence="1">Membrane</location>
        <topology evidence="1">Multi-pass membrane protein</topology>
    </subcellularLocation>
</comment>
<feature type="transmembrane region" description="Helical" evidence="14">
    <location>
        <begin position="144"/>
        <end position="164"/>
    </location>
</feature>
<dbReference type="Gene3D" id="3.30.1490.190">
    <property type="match status" value="1"/>
</dbReference>
<dbReference type="SUPFAM" id="SSF46785">
    <property type="entry name" value="Winged helix' DNA-binding domain"/>
    <property type="match status" value="1"/>
</dbReference>
<evidence type="ECO:0000256" key="14">
    <source>
        <dbReference type="SAM" id="Phobius"/>
    </source>
</evidence>
<evidence type="ECO:0000256" key="9">
    <source>
        <dbReference type="ARBA" id="ARBA00023125"/>
    </source>
</evidence>
<evidence type="ECO:0000256" key="12">
    <source>
        <dbReference type="RuleBase" id="RU003943"/>
    </source>
</evidence>
<feature type="transmembrane region" description="Helical" evidence="14">
    <location>
        <begin position="90"/>
        <end position="111"/>
    </location>
</feature>
<feature type="compositionally biased region" description="Basic and acidic residues" evidence="13">
    <location>
        <begin position="244"/>
        <end position="253"/>
    </location>
</feature>
<comment type="similarity">
    <text evidence="3 12">Belongs to the ABC-3 integral membrane protein family.</text>
</comment>
<feature type="transmembrane region" description="Helical" evidence="14">
    <location>
        <begin position="31"/>
        <end position="49"/>
    </location>
</feature>
<evidence type="ECO:0000313" key="16">
    <source>
        <dbReference type="Proteomes" id="UP001324287"/>
    </source>
</evidence>
<name>A0ABZ1B537_9ACTN</name>
<evidence type="ECO:0000256" key="8">
    <source>
        <dbReference type="ARBA" id="ARBA00023015"/>
    </source>
</evidence>
<evidence type="ECO:0000313" key="15">
    <source>
        <dbReference type="EMBL" id="WRL65492.1"/>
    </source>
</evidence>
<dbReference type="EMBL" id="CP141261">
    <property type="protein sequence ID" value="WRL65492.1"/>
    <property type="molecule type" value="Genomic_DNA"/>
</dbReference>
<evidence type="ECO:0000256" key="11">
    <source>
        <dbReference type="ARBA" id="ARBA00023163"/>
    </source>
</evidence>
<dbReference type="SUPFAM" id="SSF81345">
    <property type="entry name" value="ABC transporter involved in vitamin B12 uptake, BtuC"/>
    <property type="match status" value="1"/>
</dbReference>
<comment type="similarity">
    <text evidence="2">Belongs to the Fur family.</text>
</comment>
<evidence type="ECO:0000256" key="6">
    <source>
        <dbReference type="ARBA" id="ARBA00022833"/>
    </source>
</evidence>
<keyword evidence="5 12" id="KW-0812">Transmembrane</keyword>
<feature type="compositionally biased region" description="Basic and acidic residues" evidence="13">
    <location>
        <begin position="198"/>
        <end position="210"/>
    </location>
</feature>
<dbReference type="RefSeq" id="WP_324276814.1">
    <property type="nucleotide sequence ID" value="NZ_CP141261.1"/>
</dbReference>
<gene>
    <name evidence="15" type="ORF">U6N30_07755</name>
</gene>
<evidence type="ECO:0000256" key="2">
    <source>
        <dbReference type="ARBA" id="ARBA00007957"/>
    </source>
</evidence>
<evidence type="ECO:0000256" key="10">
    <source>
        <dbReference type="ARBA" id="ARBA00023136"/>
    </source>
</evidence>
<dbReference type="PANTHER" id="PTHR30477:SF0">
    <property type="entry name" value="METAL TRANSPORT SYSTEM MEMBRANE PROTEIN TM_0125-RELATED"/>
    <property type="match status" value="1"/>
</dbReference>
<keyword evidence="12" id="KW-0813">Transport</keyword>
<organism evidence="15 16">
    <name type="scientific">Blastococcus brunescens</name>
    <dbReference type="NCBI Taxonomy" id="1564165"/>
    <lineage>
        <taxon>Bacteria</taxon>
        <taxon>Bacillati</taxon>
        <taxon>Actinomycetota</taxon>
        <taxon>Actinomycetes</taxon>
        <taxon>Geodermatophilales</taxon>
        <taxon>Geodermatophilaceae</taxon>
        <taxon>Blastococcus</taxon>
    </lineage>
</organism>
<feature type="transmembrane region" description="Helical" evidence="14">
    <location>
        <begin position="118"/>
        <end position="138"/>
    </location>
</feature>
<dbReference type="CDD" id="cd07153">
    <property type="entry name" value="Fur_like"/>
    <property type="match status" value="1"/>
</dbReference>
<dbReference type="InterPro" id="IPR001626">
    <property type="entry name" value="ABC_TroCD"/>
</dbReference>
<keyword evidence="9" id="KW-0238">DNA-binding</keyword>
<evidence type="ECO:0000256" key="5">
    <source>
        <dbReference type="ARBA" id="ARBA00022692"/>
    </source>
</evidence>
<keyword evidence="16" id="KW-1185">Reference proteome</keyword>